<organism evidence="4 5">
    <name type="scientific">Saccharothrix mutabilis subsp. mutabilis</name>
    <dbReference type="NCBI Taxonomy" id="66855"/>
    <lineage>
        <taxon>Bacteria</taxon>
        <taxon>Bacillati</taxon>
        <taxon>Actinomycetota</taxon>
        <taxon>Actinomycetes</taxon>
        <taxon>Pseudonocardiales</taxon>
        <taxon>Pseudonocardiaceae</taxon>
        <taxon>Saccharothrix</taxon>
    </lineage>
</organism>
<keyword evidence="5" id="KW-1185">Reference proteome</keyword>
<dbReference type="SFLD" id="SFLDS00005">
    <property type="entry name" value="Isoprenoid_Synthase_Type_I"/>
    <property type="match status" value="1"/>
</dbReference>
<dbReference type="InterPro" id="IPR000092">
    <property type="entry name" value="Polyprenyl_synt"/>
</dbReference>
<dbReference type="Gene3D" id="1.10.600.10">
    <property type="entry name" value="Farnesyl Diphosphate Synthase"/>
    <property type="match status" value="1"/>
</dbReference>
<evidence type="ECO:0000313" key="5">
    <source>
        <dbReference type="Proteomes" id="UP001500416"/>
    </source>
</evidence>
<dbReference type="PANTHER" id="PTHR12001:SF86">
    <property type="entry name" value="GERANYLGERANYL DIPHOSPHATE SYNTHASE"/>
    <property type="match status" value="1"/>
</dbReference>
<dbReference type="Pfam" id="PF00348">
    <property type="entry name" value="polyprenyl_synt"/>
    <property type="match status" value="1"/>
</dbReference>
<dbReference type="SFLD" id="SFLDG01017">
    <property type="entry name" value="Polyprenyl_Transferase_Like"/>
    <property type="match status" value="1"/>
</dbReference>
<name>A0ABN0T0G5_9PSEU</name>
<comment type="similarity">
    <text evidence="3">Belongs to the FPP/GGPP synthase family.</text>
</comment>
<dbReference type="CDD" id="cd00685">
    <property type="entry name" value="Trans_IPPS_HT"/>
    <property type="match status" value="1"/>
</dbReference>
<dbReference type="InterPro" id="IPR033749">
    <property type="entry name" value="Polyprenyl_synt_CS"/>
</dbReference>
<dbReference type="InterPro" id="IPR008949">
    <property type="entry name" value="Isoprenoid_synthase_dom_sf"/>
</dbReference>
<dbReference type="GO" id="GO:0016740">
    <property type="term" value="F:transferase activity"/>
    <property type="evidence" value="ECO:0007669"/>
    <property type="project" value="UniProtKB-KW"/>
</dbReference>
<keyword evidence="2" id="KW-0460">Magnesium</keyword>
<protein>
    <submittedName>
        <fullName evidence="4">Family 2 encapsulin nanocompartment cargo protein polyprenyl transferase</fullName>
    </submittedName>
</protein>
<dbReference type="EMBL" id="BAAABU010000001">
    <property type="protein sequence ID" value="GAA0208390.1"/>
    <property type="molecule type" value="Genomic_DNA"/>
</dbReference>
<evidence type="ECO:0000256" key="3">
    <source>
        <dbReference type="RuleBase" id="RU004466"/>
    </source>
</evidence>
<comment type="caution">
    <text evidence="4">The sequence shown here is derived from an EMBL/GenBank/DDBJ whole genome shotgun (WGS) entry which is preliminary data.</text>
</comment>
<dbReference type="PANTHER" id="PTHR12001">
    <property type="entry name" value="GERANYLGERANYL PYROPHOSPHATE SYNTHASE"/>
    <property type="match status" value="1"/>
</dbReference>
<evidence type="ECO:0000256" key="1">
    <source>
        <dbReference type="ARBA" id="ARBA00022723"/>
    </source>
</evidence>
<evidence type="ECO:0000256" key="2">
    <source>
        <dbReference type="ARBA" id="ARBA00022842"/>
    </source>
</evidence>
<dbReference type="NCBIfam" id="NF041169">
    <property type="entry name" value="f2_encap_cargo4"/>
    <property type="match status" value="1"/>
</dbReference>
<reference evidence="4 5" key="1">
    <citation type="journal article" date="2019" name="Int. J. Syst. Evol. Microbiol.">
        <title>The Global Catalogue of Microorganisms (GCM) 10K type strain sequencing project: providing services to taxonomists for standard genome sequencing and annotation.</title>
        <authorList>
            <consortium name="The Broad Institute Genomics Platform"/>
            <consortium name="The Broad Institute Genome Sequencing Center for Infectious Disease"/>
            <person name="Wu L."/>
            <person name="Ma J."/>
        </authorList>
    </citation>
    <scope>NUCLEOTIDE SEQUENCE [LARGE SCALE GENOMIC DNA]</scope>
    <source>
        <strain evidence="4 5">JCM 3380</strain>
    </source>
</reference>
<gene>
    <name evidence="4" type="ORF">GCM10010492_02490</name>
</gene>
<accession>A0ABN0T0G5</accession>
<dbReference type="RefSeq" id="WP_343931661.1">
    <property type="nucleotide sequence ID" value="NZ_BAAABU010000001.1"/>
</dbReference>
<keyword evidence="1" id="KW-0479">Metal-binding</keyword>
<dbReference type="PROSITE" id="PS00723">
    <property type="entry name" value="POLYPRENYL_SYNTHASE_1"/>
    <property type="match status" value="1"/>
</dbReference>
<sequence length="339" mass="36044">MSIAPVRPASAVLAWSRELVQPALRAAVDRLPAPVRLVAGYHLGWWDRRGRPVEAAGGKAVRPALVLLAAEASGARADTAVPAAVAVELAHNFTLLHDDVLDRDRTRRHRPTAWAVFGTSAAILTGDALLALAAEVLAASEHPAAGRVLTTALLDLVDGEYADLAFERRPEVGLGECLDMVEHKTAALLAAACALGATFAGAPPATVARLHEFGRLLGIAYQHVDDLLGIWGDPDRTGKPAHTDLLSRKKSLPVVAALASGTPFARELSTLYRRSAPPGHEEVARMAELVERAGGRSWSRDESRRLLEEALDRLADTAPAPRPAAELAALADLVVNRDR</sequence>
<proteinExistence type="inferred from homology"/>
<keyword evidence="3 4" id="KW-0808">Transferase</keyword>
<dbReference type="SUPFAM" id="SSF48576">
    <property type="entry name" value="Terpenoid synthases"/>
    <property type="match status" value="1"/>
</dbReference>
<evidence type="ECO:0000313" key="4">
    <source>
        <dbReference type="EMBL" id="GAA0208390.1"/>
    </source>
</evidence>
<dbReference type="Proteomes" id="UP001500416">
    <property type="component" value="Unassembled WGS sequence"/>
</dbReference>